<keyword evidence="3" id="KW-1185">Reference proteome</keyword>
<evidence type="ECO:0008006" key="4">
    <source>
        <dbReference type="Google" id="ProtNLM"/>
    </source>
</evidence>
<comment type="caution">
    <text evidence="2">The sequence shown here is derived from an EMBL/GenBank/DDBJ whole genome shotgun (WGS) entry which is preliminary data.</text>
</comment>
<dbReference type="EMBL" id="JALLPJ020001328">
    <property type="protein sequence ID" value="KAL3769668.1"/>
    <property type="molecule type" value="Genomic_DNA"/>
</dbReference>
<dbReference type="Proteomes" id="UP001530400">
    <property type="component" value="Unassembled WGS sequence"/>
</dbReference>
<reference evidence="2 3" key="1">
    <citation type="submission" date="2024-10" db="EMBL/GenBank/DDBJ databases">
        <title>Updated reference genomes for cyclostephanoid diatoms.</title>
        <authorList>
            <person name="Roberts W.R."/>
            <person name="Alverson A.J."/>
        </authorList>
    </citation>
    <scope>NUCLEOTIDE SEQUENCE [LARGE SCALE GENOMIC DNA]</scope>
    <source>
        <strain evidence="2 3">AJA010-31</strain>
    </source>
</reference>
<protein>
    <recommendedName>
        <fullName evidence="4">J domain-containing protein</fullName>
    </recommendedName>
</protein>
<evidence type="ECO:0000313" key="2">
    <source>
        <dbReference type="EMBL" id="KAL3769668.1"/>
    </source>
</evidence>
<feature type="compositionally biased region" description="Polar residues" evidence="1">
    <location>
        <begin position="503"/>
        <end position="522"/>
    </location>
</feature>
<feature type="compositionally biased region" description="Basic and acidic residues" evidence="1">
    <location>
        <begin position="451"/>
        <end position="461"/>
    </location>
</feature>
<sequence length="646" mass="74235">MVSIDLCDGDRTLSPSSAPSSFTYPRLCRYNTSVEMNSQSSTFHGVHNRHHSSGHRDEPKMFSPAGRTHERVNSEPYISSSIKLPPPANDGEANLCHYFSMLGLPLGSISAILKVYHSLESRIWIIENSLEMMEKDSHLIVTQGNLDSITREDGVSRWTELHQCVDFHIKMAARCKIPTKFWFVNKPNDVNLPQRFGVCWGDSDQWPAEREAASQIMKNYVTPEHACNPIATEVRKVASRLDHVAMDLEERDKFVSVIICTQGVPTDEQGLRGAAVLKDYLGCLVGLAATLPVKIVFRICNDDDRVLDFYNVVDQRVESDVIDDFWSEALEVYLVNPWLTYGIGIHRIREAGLGTELMDLLDEKPFTLEQIRQWCKEFFVGRGHVFLRHPTLDWDGFIEDLNVLLQREKQIFNPVKNKLCDWIDVEKLSSMYQRHTRKKLHLKRQASISGARKDDHCEHRTPHTRHNPLSASMKDPVSNHHSRHNHFAATMREPTGHRRTTFHADSNSHTSSPLFRRNSSANERPESPRSRSNPHDLNVATRNWSHRAPNELRPLETLLLEVPLLFPPHNQAVEPHEYFSKWKEFSEDAFESESGDDLKELLKHAVRKAKFFLHPDKLPHDLTENQSLVLKYIWDVVQESELATMC</sequence>
<gene>
    <name evidence="2" type="ORF">ACHAWO_009494</name>
</gene>
<dbReference type="AlphaFoldDB" id="A0ABD3N0K4"/>
<feature type="region of interest" description="Disordered" evidence="1">
    <location>
        <begin position="42"/>
        <end position="67"/>
    </location>
</feature>
<accession>A0ABD3N0K4</accession>
<evidence type="ECO:0000256" key="1">
    <source>
        <dbReference type="SAM" id="MobiDB-lite"/>
    </source>
</evidence>
<evidence type="ECO:0000313" key="3">
    <source>
        <dbReference type="Proteomes" id="UP001530400"/>
    </source>
</evidence>
<organism evidence="2 3">
    <name type="scientific">Cyclotella atomus</name>
    <dbReference type="NCBI Taxonomy" id="382360"/>
    <lineage>
        <taxon>Eukaryota</taxon>
        <taxon>Sar</taxon>
        <taxon>Stramenopiles</taxon>
        <taxon>Ochrophyta</taxon>
        <taxon>Bacillariophyta</taxon>
        <taxon>Coscinodiscophyceae</taxon>
        <taxon>Thalassiosirophycidae</taxon>
        <taxon>Stephanodiscales</taxon>
        <taxon>Stephanodiscaceae</taxon>
        <taxon>Cyclotella</taxon>
    </lineage>
</organism>
<proteinExistence type="predicted"/>
<feature type="region of interest" description="Disordered" evidence="1">
    <location>
        <begin position="439"/>
        <end position="543"/>
    </location>
</feature>
<name>A0ABD3N0K4_9STRA</name>